<dbReference type="EnsemblMetazoa" id="AAEL001877-RB">
    <property type="protein sequence ID" value="AAEL001877-PB"/>
    <property type="gene ID" value="AAEL001877"/>
</dbReference>
<dbReference type="Gene3D" id="3.40.50.11660">
    <property type="entry name" value="Glycosyl transferase family 10, C-terminal domain"/>
    <property type="match status" value="1"/>
</dbReference>
<accession>A0A6I8T4S0</accession>
<dbReference type="AlphaFoldDB" id="A0A6I8T4S0"/>
<name>A0A6I8T4S0_AEDAE</name>
<sequence>MMLLGRYRNGKLLLLSFSLLLVLCTYLYRKHGKPTKSHYNVMVWWNPYVKQLDYHRKCGEVECRFTSDRKAQKDPFFTNYLPNPNSAILIDDFATPFDLAQFISQASNNEDLYTSFLYHKTLDMYPISNQLLVNAIFKEDIYYLADRKTRSIVEFECTACVQSFHQEKLQTQQKELSCELPYFPPGNFTLKALPRVRKFVERARMEATIMHKMAGVSET</sequence>
<dbReference type="UniPathway" id="UPA00378"/>
<reference evidence="1 2" key="1">
    <citation type="submission" date="2017-06" db="EMBL/GenBank/DDBJ databases">
        <title>Aedes aegypti genome working group (AGWG) sequencing and assembly.</title>
        <authorList>
            <consortium name="Aedes aegypti Genome Working Group (AGWG)"/>
            <person name="Matthews B.J."/>
        </authorList>
    </citation>
    <scope>NUCLEOTIDE SEQUENCE [LARGE SCALE GENOMIC DNA]</scope>
    <source>
        <strain evidence="1 2">LVP_AGWG</strain>
    </source>
</reference>
<evidence type="ECO:0000313" key="1">
    <source>
        <dbReference type="EnsemblMetazoa" id="AAEL001877-PB"/>
    </source>
</evidence>
<reference evidence="1" key="2">
    <citation type="submission" date="2020-05" db="UniProtKB">
        <authorList>
            <consortium name="EnsemblMetazoa"/>
        </authorList>
    </citation>
    <scope>IDENTIFICATION</scope>
    <source>
        <strain evidence="1">LVP_AGWG</strain>
    </source>
</reference>
<protein>
    <submittedName>
        <fullName evidence="1">Fucosyltransferase 11 (fut11)</fullName>
    </submittedName>
</protein>
<dbReference type="Proteomes" id="UP000008820">
    <property type="component" value="Chromosome 2"/>
</dbReference>
<dbReference type="InterPro" id="IPR038577">
    <property type="entry name" value="GT10-like_C_sf"/>
</dbReference>
<dbReference type="OrthoDB" id="9993460at2759"/>
<dbReference type="SUPFAM" id="SSF53756">
    <property type="entry name" value="UDP-Glycosyltransferase/glycogen phosphorylase"/>
    <property type="match status" value="1"/>
</dbReference>
<organism evidence="1 2">
    <name type="scientific">Aedes aegypti</name>
    <name type="common">Yellowfever mosquito</name>
    <name type="synonym">Culex aegypti</name>
    <dbReference type="NCBI Taxonomy" id="7159"/>
    <lineage>
        <taxon>Eukaryota</taxon>
        <taxon>Metazoa</taxon>
        <taxon>Ecdysozoa</taxon>
        <taxon>Arthropoda</taxon>
        <taxon>Hexapoda</taxon>
        <taxon>Insecta</taxon>
        <taxon>Pterygota</taxon>
        <taxon>Neoptera</taxon>
        <taxon>Endopterygota</taxon>
        <taxon>Diptera</taxon>
        <taxon>Nematocera</taxon>
        <taxon>Culicoidea</taxon>
        <taxon>Culicidae</taxon>
        <taxon>Culicinae</taxon>
        <taxon>Aedini</taxon>
        <taxon>Aedes</taxon>
        <taxon>Stegomyia</taxon>
    </lineage>
</organism>
<evidence type="ECO:0000313" key="2">
    <source>
        <dbReference type="Proteomes" id="UP000008820"/>
    </source>
</evidence>
<gene>
    <name evidence="1" type="primary">5572642</name>
</gene>
<keyword evidence="2" id="KW-1185">Reference proteome</keyword>
<proteinExistence type="predicted"/>